<dbReference type="AlphaFoldDB" id="A0A9P4JPP9"/>
<evidence type="ECO:0000313" key="3">
    <source>
        <dbReference type="Proteomes" id="UP000799536"/>
    </source>
</evidence>
<dbReference type="PANTHER" id="PTHR42090">
    <property type="match status" value="1"/>
</dbReference>
<accession>A0A9P4JPP9</accession>
<feature type="compositionally biased region" description="Low complexity" evidence="1">
    <location>
        <begin position="65"/>
        <end position="76"/>
    </location>
</feature>
<keyword evidence="3" id="KW-1185">Reference proteome</keyword>
<evidence type="ECO:0000313" key="2">
    <source>
        <dbReference type="EMBL" id="KAF2202935.1"/>
    </source>
</evidence>
<organism evidence="2 3">
    <name type="scientific">Delitschia confertaspora ATCC 74209</name>
    <dbReference type="NCBI Taxonomy" id="1513339"/>
    <lineage>
        <taxon>Eukaryota</taxon>
        <taxon>Fungi</taxon>
        <taxon>Dikarya</taxon>
        <taxon>Ascomycota</taxon>
        <taxon>Pezizomycotina</taxon>
        <taxon>Dothideomycetes</taxon>
        <taxon>Pleosporomycetidae</taxon>
        <taxon>Pleosporales</taxon>
        <taxon>Delitschiaceae</taxon>
        <taxon>Delitschia</taxon>
    </lineage>
</organism>
<dbReference type="PANTHER" id="PTHR42090:SF1">
    <property type="match status" value="1"/>
</dbReference>
<dbReference type="Proteomes" id="UP000799536">
    <property type="component" value="Unassembled WGS sequence"/>
</dbReference>
<feature type="compositionally biased region" description="Polar residues" evidence="1">
    <location>
        <begin position="24"/>
        <end position="45"/>
    </location>
</feature>
<gene>
    <name evidence="2" type="ORF">GQ43DRAFT_439297</name>
</gene>
<dbReference type="EMBL" id="ML993919">
    <property type="protein sequence ID" value="KAF2202935.1"/>
    <property type="molecule type" value="Genomic_DNA"/>
</dbReference>
<feature type="compositionally biased region" description="Gly residues" evidence="1">
    <location>
        <begin position="132"/>
        <end position="146"/>
    </location>
</feature>
<name>A0A9P4JPP9_9PLEO</name>
<comment type="caution">
    <text evidence="2">The sequence shown here is derived from an EMBL/GenBank/DDBJ whole genome shotgun (WGS) entry which is preliminary data.</text>
</comment>
<sequence length="146" mass="15266">MVCSNQTRSLLFRAPFLRSSTYHPTSIFQPFTRPLSNTTILSARKNTQDKDSLDPSRSEYSQSGTDDAATATTDAAFNPNKTSPESEKAAADKESGRNTSPLDVSPGNPEVSKARDPQEGGSAHSPKTTSGTGAGNGKKAGGSKSG</sequence>
<protein>
    <submittedName>
        <fullName evidence="2">Uncharacterized protein</fullName>
    </submittedName>
</protein>
<feature type="compositionally biased region" description="Basic and acidic residues" evidence="1">
    <location>
        <begin position="84"/>
        <end position="96"/>
    </location>
</feature>
<reference evidence="2" key="1">
    <citation type="journal article" date="2020" name="Stud. Mycol.">
        <title>101 Dothideomycetes genomes: a test case for predicting lifestyles and emergence of pathogens.</title>
        <authorList>
            <person name="Haridas S."/>
            <person name="Albert R."/>
            <person name="Binder M."/>
            <person name="Bloem J."/>
            <person name="Labutti K."/>
            <person name="Salamov A."/>
            <person name="Andreopoulos B."/>
            <person name="Baker S."/>
            <person name="Barry K."/>
            <person name="Bills G."/>
            <person name="Bluhm B."/>
            <person name="Cannon C."/>
            <person name="Castanera R."/>
            <person name="Culley D."/>
            <person name="Daum C."/>
            <person name="Ezra D."/>
            <person name="Gonzalez J."/>
            <person name="Henrissat B."/>
            <person name="Kuo A."/>
            <person name="Liang C."/>
            <person name="Lipzen A."/>
            <person name="Lutzoni F."/>
            <person name="Magnuson J."/>
            <person name="Mondo S."/>
            <person name="Nolan M."/>
            <person name="Ohm R."/>
            <person name="Pangilinan J."/>
            <person name="Park H.-J."/>
            <person name="Ramirez L."/>
            <person name="Alfaro M."/>
            <person name="Sun H."/>
            <person name="Tritt A."/>
            <person name="Yoshinaga Y."/>
            <person name="Zwiers L.-H."/>
            <person name="Turgeon B."/>
            <person name="Goodwin S."/>
            <person name="Spatafora J."/>
            <person name="Crous P."/>
            <person name="Grigoriev I."/>
        </authorList>
    </citation>
    <scope>NUCLEOTIDE SEQUENCE</scope>
    <source>
        <strain evidence="2">ATCC 74209</strain>
    </source>
</reference>
<feature type="region of interest" description="Disordered" evidence="1">
    <location>
        <begin position="24"/>
        <end position="146"/>
    </location>
</feature>
<evidence type="ECO:0000256" key="1">
    <source>
        <dbReference type="SAM" id="MobiDB-lite"/>
    </source>
</evidence>
<proteinExistence type="predicted"/>
<feature type="compositionally biased region" description="Basic and acidic residues" evidence="1">
    <location>
        <begin position="46"/>
        <end position="57"/>
    </location>
</feature>
<dbReference type="OrthoDB" id="4220319at2759"/>